<name>A0A8H4EGT2_GIGMA</name>
<evidence type="ECO:0000313" key="3">
    <source>
        <dbReference type="Proteomes" id="UP000439903"/>
    </source>
</evidence>
<organism evidence="2 3">
    <name type="scientific">Gigaspora margarita</name>
    <dbReference type="NCBI Taxonomy" id="4874"/>
    <lineage>
        <taxon>Eukaryota</taxon>
        <taxon>Fungi</taxon>
        <taxon>Fungi incertae sedis</taxon>
        <taxon>Mucoromycota</taxon>
        <taxon>Glomeromycotina</taxon>
        <taxon>Glomeromycetes</taxon>
        <taxon>Diversisporales</taxon>
        <taxon>Gigasporaceae</taxon>
        <taxon>Gigaspora</taxon>
    </lineage>
</organism>
<feature type="region of interest" description="Disordered" evidence="1">
    <location>
        <begin position="1"/>
        <end position="55"/>
    </location>
</feature>
<dbReference type="EMBL" id="WTPW01000770">
    <property type="protein sequence ID" value="KAF0481605.1"/>
    <property type="molecule type" value="Genomic_DNA"/>
</dbReference>
<dbReference type="AlphaFoldDB" id="A0A8H4EGT2"/>
<reference evidence="2 3" key="1">
    <citation type="journal article" date="2019" name="Environ. Microbiol.">
        <title>At the nexus of three kingdoms: the genome of the mycorrhizal fungus Gigaspora margarita provides insights into plant, endobacterial and fungal interactions.</title>
        <authorList>
            <person name="Venice F."/>
            <person name="Ghignone S."/>
            <person name="Salvioli di Fossalunga A."/>
            <person name="Amselem J."/>
            <person name="Novero M."/>
            <person name="Xianan X."/>
            <person name="Sedzielewska Toro K."/>
            <person name="Morin E."/>
            <person name="Lipzen A."/>
            <person name="Grigoriev I.V."/>
            <person name="Henrissat B."/>
            <person name="Martin F.M."/>
            <person name="Bonfante P."/>
        </authorList>
    </citation>
    <scope>NUCLEOTIDE SEQUENCE [LARGE SCALE GENOMIC DNA]</scope>
    <source>
        <strain evidence="2 3">BEG34</strain>
    </source>
</reference>
<dbReference type="OrthoDB" id="2445189at2759"/>
<feature type="compositionally biased region" description="Polar residues" evidence="1">
    <location>
        <begin position="1"/>
        <end position="50"/>
    </location>
</feature>
<accession>A0A8H4EGT2</accession>
<evidence type="ECO:0000313" key="2">
    <source>
        <dbReference type="EMBL" id="KAF0481605.1"/>
    </source>
</evidence>
<protein>
    <submittedName>
        <fullName evidence="2">Zinc finger bed domain-containing protein 1-like</fullName>
    </submittedName>
</protein>
<sequence>MEYTTNNEYTERATNNEYTKRATNNDNEISNDLVSETGSSIQTESSSNSGRPPADIWEEFNSINNGAGKHKGASCKVPKEIRMKVLRDIQSESISPESTASKKRKLEYSQLSVDAYFDVKEAINKAKEK</sequence>
<dbReference type="Proteomes" id="UP000439903">
    <property type="component" value="Unassembled WGS sequence"/>
</dbReference>
<comment type="caution">
    <text evidence="2">The sequence shown here is derived from an EMBL/GenBank/DDBJ whole genome shotgun (WGS) entry which is preliminary data.</text>
</comment>
<proteinExistence type="predicted"/>
<keyword evidence="3" id="KW-1185">Reference proteome</keyword>
<evidence type="ECO:0000256" key="1">
    <source>
        <dbReference type="SAM" id="MobiDB-lite"/>
    </source>
</evidence>
<gene>
    <name evidence="2" type="ORF">F8M41_023550</name>
</gene>